<dbReference type="Gramene" id="TraesJAG1B03G00196030.1">
    <property type="protein sequence ID" value="TraesJAG1B03G00196030.1.CDS1"/>
    <property type="gene ID" value="TraesJAG1B03G00196030"/>
</dbReference>
<dbReference type="PANTHER" id="PTHR22951:SF23">
    <property type="entry name" value="OS05G0112101 PROTEIN"/>
    <property type="match status" value="1"/>
</dbReference>
<organism evidence="11">
    <name type="scientific">Triticum aestivum</name>
    <name type="common">Wheat</name>
    <dbReference type="NCBI Taxonomy" id="4565"/>
    <lineage>
        <taxon>Eukaryota</taxon>
        <taxon>Viridiplantae</taxon>
        <taxon>Streptophyta</taxon>
        <taxon>Embryophyta</taxon>
        <taxon>Tracheophyta</taxon>
        <taxon>Spermatophyta</taxon>
        <taxon>Magnoliopsida</taxon>
        <taxon>Liliopsida</taxon>
        <taxon>Poales</taxon>
        <taxon>Poaceae</taxon>
        <taxon>BOP clade</taxon>
        <taxon>Pooideae</taxon>
        <taxon>Triticodae</taxon>
        <taxon>Triticeae</taxon>
        <taxon>Triticinae</taxon>
        <taxon>Triticum</taxon>
    </lineage>
</organism>
<dbReference type="FunFam" id="1.20.58.150:FF:000005">
    <property type="entry name" value="putative clathrin assembly protein At2g25430"/>
    <property type="match status" value="1"/>
</dbReference>
<keyword evidence="7" id="KW-0168">Coated pit</keyword>
<dbReference type="Gramene" id="TraesSYM1B03G00199990.1">
    <property type="protein sequence ID" value="TraesSYM1B03G00199990.1.CDS1"/>
    <property type="gene ID" value="TraesSYM1B03G00199990"/>
</dbReference>
<keyword evidence="8" id="KW-0968">Cytoplasmic vesicle</keyword>
<dbReference type="PANTHER" id="PTHR22951">
    <property type="entry name" value="CLATHRIN ASSEMBLY PROTEIN"/>
    <property type="match status" value="1"/>
</dbReference>
<dbReference type="SUPFAM" id="SSF89009">
    <property type="entry name" value="GAT-like domain"/>
    <property type="match status" value="1"/>
</dbReference>
<evidence type="ECO:0000256" key="6">
    <source>
        <dbReference type="ARBA" id="ARBA00023136"/>
    </source>
</evidence>
<evidence type="ECO:0000256" key="2">
    <source>
        <dbReference type="ARBA" id="ARBA00004555"/>
    </source>
</evidence>
<dbReference type="PROSITE" id="PS50942">
    <property type="entry name" value="ENTH"/>
    <property type="match status" value="1"/>
</dbReference>
<keyword evidence="6" id="KW-0472">Membrane</keyword>
<dbReference type="Gramene" id="TraesCS1B02G044800.1">
    <property type="protein sequence ID" value="TraesCS1B02G044800.1.cds1"/>
    <property type="gene ID" value="TraesCS1B02G044800"/>
</dbReference>
<evidence type="ECO:0000256" key="9">
    <source>
        <dbReference type="SAM" id="MobiDB-lite"/>
    </source>
</evidence>
<dbReference type="GO" id="GO:0005794">
    <property type="term" value="C:Golgi apparatus"/>
    <property type="evidence" value="ECO:0007669"/>
    <property type="project" value="UniProtKB-SubCell"/>
</dbReference>
<evidence type="ECO:0000256" key="8">
    <source>
        <dbReference type="ARBA" id="ARBA00023329"/>
    </source>
</evidence>
<keyword evidence="4" id="KW-0254">Endocytosis</keyword>
<evidence type="ECO:0000256" key="1">
    <source>
        <dbReference type="ARBA" id="ARBA00004132"/>
    </source>
</evidence>
<dbReference type="GO" id="GO:0048268">
    <property type="term" value="P:clathrin coat assembly"/>
    <property type="evidence" value="ECO:0007669"/>
    <property type="project" value="InterPro"/>
</dbReference>
<evidence type="ECO:0000259" key="10">
    <source>
        <dbReference type="PROSITE" id="PS50942"/>
    </source>
</evidence>
<evidence type="ECO:0000256" key="4">
    <source>
        <dbReference type="ARBA" id="ARBA00022583"/>
    </source>
</evidence>
<dbReference type="Gramene" id="TraesROB_scaffold_043580_01G000200.1">
    <property type="protein sequence ID" value="TraesROB_scaffold_043580_01G000200.1"/>
    <property type="gene ID" value="TraesROB_scaffold_043580_01G000200"/>
</dbReference>
<protein>
    <recommendedName>
        <fullName evidence="10">ENTH domain-containing protein</fullName>
    </recommendedName>
</protein>
<dbReference type="Proteomes" id="UP000019116">
    <property type="component" value="Chromosome 1B"/>
</dbReference>
<dbReference type="OrthoDB" id="44015at2759"/>
<dbReference type="Gramene" id="TraesKAR1B01G0022750.1">
    <property type="protein sequence ID" value="cds.TraesKAR1B01G0022750.1"/>
    <property type="gene ID" value="TraesKAR1B01G0022750"/>
</dbReference>
<dbReference type="GO" id="GO:0030136">
    <property type="term" value="C:clathrin-coated vesicle"/>
    <property type="evidence" value="ECO:0000318"/>
    <property type="project" value="GO_Central"/>
</dbReference>
<gene>
    <name evidence="11" type="primary">LOC123104943</name>
</gene>
<dbReference type="AlphaFoldDB" id="A0A3B5YS14"/>
<dbReference type="GO" id="GO:0000149">
    <property type="term" value="F:SNARE binding"/>
    <property type="evidence" value="ECO:0000318"/>
    <property type="project" value="GO_Central"/>
</dbReference>
<dbReference type="GO" id="GO:0005905">
    <property type="term" value="C:clathrin-coated pit"/>
    <property type="evidence" value="ECO:0000318"/>
    <property type="project" value="GO_Central"/>
</dbReference>
<keyword evidence="12" id="KW-1185">Reference proteome</keyword>
<dbReference type="GO" id="GO:0006900">
    <property type="term" value="P:vesicle budding from membrane"/>
    <property type="evidence" value="ECO:0000318"/>
    <property type="project" value="GO_Central"/>
</dbReference>
<dbReference type="InterPro" id="IPR014712">
    <property type="entry name" value="ANTH_dom_sf"/>
</dbReference>
<dbReference type="CDD" id="cd16987">
    <property type="entry name" value="ANTH_N_AP180_plant"/>
    <property type="match status" value="1"/>
</dbReference>
<dbReference type="InterPro" id="IPR048050">
    <property type="entry name" value="ANTH_N_plant"/>
</dbReference>
<dbReference type="SMART" id="SM00273">
    <property type="entry name" value="ENTH"/>
    <property type="match status" value="1"/>
</dbReference>
<dbReference type="RefSeq" id="XP_044382830.1">
    <property type="nucleotide sequence ID" value="XM_044526895.1"/>
</dbReference>
<dbReference type="InterPro" id="IPR045192">
    <property type="entry name" value="AP180-like"/>
</dbReference>
<dbReference type="Gene3D" id="1.25.40.90">
    <property type="match status" value="1"/>
</dbReference>
<dbReference type="GO" id="GO:0005545">
    <property type="term" value="F:1-phosphatidylinositol binding"/>
    <property type="evidence" value="ECO:0000318"/>
    <property type="project" value="GO_Central"/>
</dbReference>
<dbReference type="Gramene" id="TraesSTA1B03G00193610.1">
    <property type="protein sequence ID" value="TraesSTA1B03G00193610.1.CDS1"/>
    <property type="gene ID" value="TraesSTA1B03G00193610"/>
</dbReference>
<dbReference type="Gramene" id="TraesJUL1B03G00193880.1">
    <property type="protein sequence ID" value="TraesJUL1B03G00193880.1.CDS1"/>
    <property type="gene ID" value="TraesJUL1B03G00193880"/>
</dbReference>
<dbReference type="InterPro" id="IPR013809">
    <property type="entry name" value="ENTH"/>
</dbReference>
<dbReference type="Gene3D" id="1.20.58.150">
    <property type="entry name" value="ANTH domain"/>
    <property type="match status" value="1"/>
</dbReference>
<evidence type="ECO:0000256" key="3">
    <source>
        <dbReference type="ARBA" id="ARBA00004600"/>
    </source>
</evidence>
<dbReference type="SMR" id="A0A3B5YS14"/>
<dbReference type="OMA" id="ENGGWVA"/>
<dbReference type="InterPro" id="IPR008942">
    <property type="entry name" value="ENTH_VHS"/>
</dbReference>
<dbReference type="EnsemblPlants" id="TraesCS1B02G044800.1">
    <property type="protein sequence ID" value="TraesCS1B02G044800.1.cds1"/>
    <property type="gene ID" value="TraesCS1B02G044800"/>
</dbReference>
<dbReference type="Gramene" id="TraesARI1B03G00197100.1">
    <property type="protein sequence ID" value="TraesARI1B03G00197100.1.CDS1"/>
    <property type="gene ID" value="TraesARI1B03G00197100"/>
</dbReference>
<dbReference type="STRING" id="4565.A0A3B5YS14"/>
<dbReference type="GeneID" id="123104943"/>
<dbReference type="Gramene" id="TraesCS1B03G0097100.1">
    <property type="protein sequence ID" value="TraesCS1B03G0097100.1.CDS1"/>
    <property type="gene ID" value="TraesCS1B03G0097100"/>
</dbReference>
<dbReference type="GO" id="GO:0072583">
    <property type="term" value="P:clathrin-dependent endocytosis"/>
    <property type="evidence" value="ECO:0000318"/>
    <property type="project" value="GO_Central"/>
</dbReference>
<evidence type="ECO:0000313" key="12">
    <source>
        <dbReference type="Proteomes" id="UP000019116"/>
    </source>
</evidence>
<evidence type="ECO:0000256" key="5">
    <source>
        <dbReference type="ARBA" id="ARBA00023034"/>
    </source>
</evidence>
<dbReference type="Gramene" id="TraesWEE_scaffold_070431_01G000200.1">
    <property type="protein sequence ID" value="TraesWEE_scaffold_070431_01G000200.1"/>
    <property type="gene ID" value="TraesWEE_scaffold_070431_01G000200"/>
</dbReference>
<feature type="region of interest" description="Disordered" evidence="9">
    <location>
        <begin position="328"/>
        <end position="348"/>
    </location>
</feature>
<dbReference type="Pfam" id="PF07651">
    <property type="entry name" value="ANTH"/>
    <property type="match status" value="1"/>
</dbReference>
<dbReference type="GO" id="GO:0005546">
    <property type="term" value="F:phosphatidylinositol-4,5-bisphosphate binding"/>
    <property type="evidence" value="ECO:0000318"/>
    <property type="project" value="GO_Central"/>
</dbReference>
<reference evidence="11" key="2">
    <citation type="submission" date="2018-10" db="UniProtKB">
        <authorList>
            <consortium name="EnsemblPlants"/>
        </authorList>
    </citation>
    <scope>IDENTIFICATION</scope>
</reference>
<comment type="subcellular location">
    <subcellularLocation>
        <location evidence="1">Cytoplasmic vesicle</location>
        <location evidence="1">Clathrin-coated vesicle</location>
    </subcellularLocation>
    <subcellularLocation>
        <location evidence="2">Golgi apparatus</location>
    </subcellularLocation>
    <subcellularLocation>
        <location evidence="3">Membrane</location>
        <location evidence="3">Clathrin-coated pit</location>
    </subcellularLocation>
</comment>
<name>A0A3B5YS14_WHEAT</name>
<feature type="domain" description="ENTH" evidence="10">
    <location>
        <begin position="21"/>
        <end position="167"/>
    </location>
</feature>
<evidence type="ECO:0000313" key="11">
    <source>
        <dbReference type="EnsemblPlants" id="TraesCS1B02G044800.1.cds1"/>
    </source>
</evidence>
<dbReference type="SUPFAM" id="SSF48464">
    <property type="entry name" value="ENTH/VHS domain"/>
    <property type="match status" value="1"/>
</dbReference>
<sequence>MSIRKALGAVKDQATIGIAKVSSAVAPDLDVAIVRATAHDDGPPDERHVQEVLRLTSGSSRVHVAACVATVSRRLARTRDYVVAAKCLALLHRLVADGDPHFRHELVRPAVSAGRRGGVGGAPVLAALSDFRDEAHSASWDHSAFVRAYALYLDDRVRFLLALLPAPRTVRFADHDGYAYGGRAAGGASPPPDMTVSVHDMDVEGLLARGQQLRQLIDRFLACRPTGAARRSRVVLATLWPVVKESGRLYEDVAVVLAVLLDRFFDMEYPECVKAFEAHVSTARLVDDLLAFYSWCDDAGVARSSDFPEVKRIDDKLLETLEQFVRERGRAGQNSPPPRQAQHAVHDEHHQAEYDMNGIKALPALEQINAATVPRPEPAKASVAPVARAADQTNDLVDLRESAAAADEQGNKLALALFSEQPQSANGSWVAFPSDDGAPNPKATTTSAWQTPAAEPGKADWELALVETASNLSRQTAALGGGMDPLLLHGMYDQGAVRQHARAQAASGSASSVALPGAPAAHNILALPGPDGAVGGDPFAASLAVPPPSYVQMAEMERKQELLAQEQRMWAQYRQGGMQGQAGLNGLAVGGGGSAFASNTSVPMPMAYHYHGAGAYYY</sequence>
<feature type="region of interest" description="Disordered" evidence="9">
    <location>
        <begin position="433"/>
        <end position="453"/>
    </location>
</feature>
<dbReference type="FunFam" id="1.25.40.90:FF:000054">
    <property type="entry name" value="Putative clathrin assembly protein"/>
    <property type="match status" value="1"/>
</dbReference>
<keyword evidence="5" id="KW-0333">Golgi apparatus</keyword>
<evidence type="ECO:0000256" key="7">
    <source>
        <dbReference type="ARBA" id="ARBA00023176"/>
    </source>
</evidence>
<dbReference type="Gramene" id="TraesLDM1B03G00195270.1">
    <property type="protein sequence ID" value="TraesLDM1B03G00195270.1.CDS1"/>
    <property type="gene ID" value="TraesLDM1B03G00195270"/>
</dbReference>
<reference evidence="11" key="1">
    <citation type="submission" date="2018-08" db="EMBL/GenBank/DDBJ databases">
        <authorList>
            <person name="Rossello M."/>
        </authorList>
    </citation>
    <scope>NUCLEOTIDE SEQUENCE [LARGE SCALE GENOMIC DNA]</scope>
    <source>
        <strain evidence="11">cv. Chinese Spring</strain>
    </source>
</reference>
<dbReference type="Gramene" id="TraesCLE_scaffold_064880_01G000200.1">
    <property type="protein sequence ID" value="TraesCLE_scaffold_064880_01G000200.1"/>
    <property type="gene ID" value="TraesCLE_scaffold_064880_01G000200"/>
</dbReference>
<dbReference type="Gramene" id="TraesLAC1B03G00198400.1">
    <property type="protein sequence ID" value="TraesLAC1B03G00198400.1.CDS1"/>
    <property type="gene ID" value="TraesLAC1B03G00198400"/>
</dbReference>
<proteinExistence type="predicted"/>
<dbReference type="Gramene" id="TraesCAD_scaffold_070328_01G000100.1">
    <property type="protein sequence ID" value="TraesCAD_scaffold_070328_01G000100.1"/>
    <property type="gene ID" value="TraesCAD_scaffold_070328_01G000100"/>
</dbReference>
<dbReference type="InterPro" id="IPR011417">
    <property type="entry name" value="ANTH_dom"/>
</dbReference>
<accession>A0A3B5YS14</accession>
<dbReference type="GO" id="GO:0032050">
    <property type="term" value="F:clathrin heavy chain binding"/>
    <property type="evidence" value="ECO:0000318"/>
    <property type="project" value="GO_Central"/>
</dbReference>